<reference evidence="1" key="1">
    <citation type="journal article" date="2019" name="bioRxiv">
        <title>The Genome of the Zebra Mussel, Dreissena polymorpha: A Resource for Invasive Species Research.</title>
        <authorList>
            <person name="McCartney M.A."/>
            <person name="Auch B."/>
            <person name="Kono T."/>
            <person name="Mallez S."/>
            <person name="Zhang Y."/>
            <person name="Obille A."/>
            <person name="Becker A."/>
            <person name="Abrahante J.E."/>
            <person name="Garbe J."/>
            <person name="Badalamenti J.P."/>
            <person name="Herman A."/>
            <person name="Mangelson H."/>
            <person name="Liachko I."/>
            <person name="Sullivan S."/>
            <person name="Sone E.D."/>
            <person name="Koren S."/>
            <person name="Silverstein K.A.T."/>
            <person name="Beckman K.B."/>
            <person name="Gohl D.M."/>
        </authorList>
    </citation>
    <scope>NUCLEOTIDE SEQUENCE</scope>
    <source>
        <strain evidence="1">Duluth1</strain>
        <tissue evidence="1">Whole animal</tissue>
    </source>
</reference>
<reference evidence="1" key="2">
    <citation type="submission" date="2020-11" db="EMBL/GenBank/DDBJ databases">
        <authorList>
            <person name="McCartney M.A."/>
            <person name="Auch B."/>
            <person name="Kono T."/>
            <person name="Mallez S."/>
            <person name="Becker A."/>
            <person name="Gohl D.M."/>
            <person name="Silverstein K.A.T."/>
            <person name="Koren S."/>
            <person name="Bechman K.B."/>
            <person name="Herman A."/>
            <person name="Abrahante J.E."/>
            <person name="Garbe J."/>
        </authorList>
    </citation>
    <scope>NUCLEOTIDE SEQUENCE</scope>
    <source>
        <strain evidence="1">Duluth1</strain>
        <tissue evidence="1">Whole animal</tissue>
    </source>
</reference>
<evidence type="ECO:0000313" key="1">
    <source>
        <dbReference type="EMBL" id="KAH3709119.1"/>
    </source>
</evidence>
<gene>
    <name evidence="1" type="ORF">DPMN_068580</name>
</gene>
<accession>A0A9D3Z016</accession>
<dbReference type="AlphaFoldDB" id="A0A9D3Z016"/>
<keyword evidence="2" id="KW-1185">Reference proteome</keyword>
<organism evidence="1 2">
    <name type="scientific">Dreissena polymorpha</name>
    <name type="common">Zebra mussel</name>
    <name type="synonym">Mytilus polymorpha</name>
    <dbReference type="NCBI Taxonomy" id="45954"/>
    <lineage>
        <taxon>Eukaryota</taxon>
        <taxon>Metazoa</taxon>
        <taxon>Spiralia</taxon>
        <taxon>Lophotrochozoa</taxon>
        <taxon>Mollusca</taxon>
        <taxon>Bivalvia</taxon>
        <taxon>Autobranchia</taxon>
        <taxon>Heteroconchia</taxon>
        <taxon>Euheterodonta</taxon>
        <taxon>Imparidentia</taxon>
        <taxon>Neoheterodontei</taxon>
        <taxon>Myida</taxon>
        <taxon>Dreissenoidea</taxon>
        <taxon>Dreissenidae</taxon>
        <taxon>Dreissena</taxon>
    </lineage>
</organism>
<protein>
    <submittedName>
        <fullName evidence="1">Uncharacterized protein</fullName>
    </submittedName>
</protein>
<evidence type="ECO:0000313" key="2">
    <source>
        <dbReference type="Proteomes" id="UP000828390"/>
    </source>
</evidence>
<name>A0A9D3Z016_DREPO</name>
<dbReference type="EMBL" id="JAIWYP010000014">
    <property type="protein sequence ID" value="KAH3709119.1"/>
    <property type="molecule type" value="Genomic_DNA"/>
</dbReference>
<dbReference type="Proteomes" id="UP000828390">
    <property type="component" value="Unassembled WGS sequence"/>
</dbReference>
<sequence length="205" mass="23461">MLLRDLSNIEISVENSSLELFEILCDSNIGILDMRTDDCDSLASEILHTLSKLTKLYLWGTYTGRFEIRLPASLQCIILQKDECSSEWLCRLLITLCSLDHPVKCWLWDVVLQPCEKAHGDECHIHKSDLRSKMLLRDQSNIENLVKKSSMELFEIFRDSSIGILDLRTADCVLLASGILHTLNKLTKLYLWGTYTGRCDLRLPA</sequence>
<comment type="caution">
    <text evidence="1">The sequence shown here is derived from an EMBL/GenBank/DDBJ whole genome shotgun (WGS) entry which is preliminary data.</text>
</comment>
<proteinExistence type="predicted"/>